<accession>A0A251ZVT6</accession>
<proteinExistence type="predicted"/>
<evidence type="ECO:0000313" key="2">
    <source>
        <dbReference type="EMBL" id="OUI78753.1"/>
    </source>
</evidence>
<dbReference type="AlphaFoldDB" id="A0A251ZVT6"/>
<name>A0A251ZVT6_9PROT</name>
<dbReference type="Proteomes" id="UP000194946">
    <property type="component" value="Unassembled WGS sequence"/>
</dbReference>
<evidence type="ECO:0000259" key="1">
    <source>
        <dbReference type="Pfam" id="PF13403"/>
    </source>
</evidence>
<sequence>MVGLISGQYKIASEENPLVENYNVGAGGVIYVQDKAYAERNHVFMSGAISAYGTGEVNSNNVYSGGTITIDSGKAISNNISGAPFFDNSAFLIVKGKGQLIGNTIQDCAVVSLGNNGTATSNILADSDKKYSYFTNPGAMLYAGSSSLVEYNSLGRRTHVYTTGKANYNSITSAAYDYYIATSTLSGILVLGSGASGSYNTIYANGSFFVSRGGVATSNTISGNTSVFGQFNNNISRGGTVDILSGGIAQSNNIDRGNLTVNSGGSASYNMINSGGSLNILTPDIGQYAFASYNTVNADGDLYVGQGGVSQFNYIQSGGSLTIGRSGQSRNDIIFSGGYAYVLKYGSVDKMTIKKGGAISVNSNDVGTTNLIVEQGGSAIISATTPGYIQLTDNTDIYLEDPSSNQANNSNAVIVIKGVDPYQSIINGAGYTSVFTEIKNFSDNAQINIYNLQTSRVTSVIYPDDDHVTFLMKDNARIVLHIDGVKNLGYTLSSDANGNVIYEVCFLTGTLISVKNGTCPVEQLKIGDTVTTYNWQKKRRAQRKIKWIGKKSIVVKQNEQEKDKAGYPVRILKDALAKNIPNKDLLIISEHCLFFKDKFIPVRMLINGTTIFYDTSITAYDYYHIETEEHSVIIADGVLTESYLDTGNRHSFNQEKKVIYTSFGKYKNWQQDGVAPLITERQIVEPIYHKIEKRAKTLGIFKSEQSSSLTTDNDFHLVTNTGVVIREKKNHNNGHVMFMIPPDVKSVWIVSRTSRPCDVIGSFVDDRRNLGLLIGDIILYDESKIFPLKSHLEIEDLEGWDIQEKTPCRWTNGRAYLPLKHKKDTNSSMILLFKVLSKQSYILDQESDNIQKII</sequence>
<dbReference type="Gene3D" id="2.160.20.20">
    <property type="match status" value="1"/>
</dbReference>
<feature type="domain" description="Hedgehog/Intein (Hint)" evidence="1">
    <location>
        <begin position="504"/>
        <end position="646"/>
    </location>
</feature>
<gene>
    <name evidence="2" type="ORF">HK18_07685</name>
</gene>
<dbReference type="InterPro" id="IPR028992">
    <property type="entry name" value="Hedgehog/Intein_dom"/>
</dbReference>
<organism evidence="2 3">
    <name type="scientific">Commensalibacter intestini</name>
    <dbReference type="NCBI Taxonomy" id="479936"/>
    <lineage>
        <taxon>Bacteria</taxon>
        <taxon>Pseudomonadati</taxon>
        <taxon>Pseudomonadota</taxon>
        <taxon>Alphaproteobacteria</taxon>
        <taxon>Acetobacterales</taxon>
        <taxon>Acetobacteraceae</taxon>
    </lineage>
</organism>
<evidence type="ECO:0000313" key="3">
    <source>
        <dbReference type="Proteomes" id="UP000194946"/>
    </source>
</evidence>
<keyword evidence="3" id="KW-1185">Reference proteome</keyword>
<comment type="caution">
    <text evidence="2">The sequence shown here is derived from an EMBL/GenBank/DDBJ whole genome shotgun (WGS) entry which is preliminary data.</text>
</comment>
<dbReference type="InterPro" id="IPR012332">
    <property type="entry name" value="Autotransporter_pectin_lyase_C"/>
</dbReference>
<dbReference type="EMBL" id="JOPB01000005">
    <property type="protein sequence ID" value="OUI78753.1"/>
    <property type="molecule type" value="Genomic_DNA"/>
</dbReference>
<dbReference type="InterPro" id="IPR036844">
    <property type="entry name" value="Hint_dom_sf"/>
</dbReference>
<dbReference type="SUPFAM" id="SSF51294">
    <property type="entry name" value="Hedgehog/intein (Hint) domain"/>
    <property type="match status" value="1"/>
</dbReference>
<reference evidence="3" key="1">
    <citation type="submission" date="2014-06" db="EMBL/GenBank/DDBJ databases">
        <authorList>
            <person name="Winans N.J."/>
            <person name="Newell P.D."/>
            <person name="Douglas A.E."/>
        </authorList>
    </citation>
    <scope>NUCLEOTIDE SEQUENCE [LARGE SCALE GENOMIC DNA]</scope>
    <source>
        <strain evidence="3">DmL_052</strain>
    </source>
</reference>
<protein>
    <recommendedName>
        <fullName evidence="1">Hedgehog/Intein (Hint) domain-containing protein</fullName>
    </recommendedName>
</protein>
<dbReference type="RefSeq" id="WP_086632174.1">
    <property type="nucleotide sequence ID" value="NZ_JOPB01000005.1"/>
</dbReference>
<dbReference type="Pfam" id="PF13403">
    <property type="entry name" value="Hint_2"/>
    <property type="match status" value="1"/>
</dbReference>